<keyword evidence="2" id="KW-1185">Reference proteome</keyword>
<protein>
    <submittedName>
        <fullName evidence="1">Uncharacterized protein</fullName>
    </submittedName>
</protein>
<gene>
    <name evidence="1" type="ORF">IRJ41_016130</name>
</gene>
<dbReference type="EMBL" id="JAFHDT010000016">
    <property type="protein sequence ID" value="KAI7799055.1"/>
    <property type="molecule type" value="Genomic_DNA"/>
</dbReference>
<sequence>MSIEVNEKILDNMVNIQYESKDKSITDLMSTIASCHEGSIELFFLWSTDDVTHPPLSLKEPNSHNPVHCDH</sequence>
<name>A0A9W7TKU1_TRIRA</name>
<reference evidence="1" key="1">
    <citation type="submission" date="2021-02" db="EMBL/GenBank/DDBJ databases">
        <title>Comparative genomics reveals that relaxation of natural selection precedes convergent phenotypic evolution of cavefish.</title>
        <authorList>
            <person name="Peng Z."/>
        </authorList>
    </citation>
    <scope>NUCLEOTIDE SEQUENCE</scope>
    <source>
        <tissue evidence="1">Muscle</tissue>
    </source>
</reference>
<accession>A0A9W7TKU1</accession>
<comment type="caution">
    <text evidence="1">The sequence shown here is derived from an EMBL/GenBank/DDBJ whole genome shotgun (WGS) entry which is preliminary data.</text>
</comment>
<organism evidence="1 2">
    <name type="scientific">Triplophysa rosa</name>
    <name type="common">Cave loach</name>
    <dbReference type="NCBI Taxonomy" id="992332"/>
    <lineage>
        <taxon>Eukaryota</taxon>
        <taxon>Metazoa</taxon>
        <taxon>Chordata</taxon>
        <taxon>Craniata</taxon>
        <taxon>Vertebrata</taxon>
        <taxon>Euteleostomi</taxon>
        <taxon>Actinopterygii</taxon>
        <taxon>Neopterygii</taxon>
        <taxon>Teleostei</taxon>
        <taxon>Ostariophysi</taxon>
        <taxon>Cypriniformes</taxon>
        <taxon>Nemacheilidae</taxon>
        <taxon>Triplophysa</taxon>
    </lineage>
</organism>
<evidence type="ECO:0000313" key="1">
    <source>
        <dbReference type="EMBL" id="KAI7799055.1"/>
    </source>
</evidence>
<dbReference type="Proteomes" id="UP001059041">
    <property type="component" value="Linkage Group LG16"/>
</dbReference>
<proteinExistence type="predicted"/>
<evidence type="ECO:0000313" key="2">
    <source>
        <dbReference type="Proteomes" id="UP001059041"/>
    </source>
</evidence>
<dbReference type="AlphaFoldDB" id="A0A9W7TKU1"/>